<comment type="caution">
    <text evidence="1">The sequence shown here is derived from an EMBL/GenBank/DDBJ whole genome shotgun (WGS) entry which is preliminary data.</text>
</comment>
<dbReference type="InterPro" id="IPR013320">
    <property type="entry name" value="ConA-like_dom_sf"/>
</dbReference>
<dbReference type="EMBL" id="BOOC01000002">
    <property type="protein sequence ID" value="GIH37489.1"/>
    <property type="molecule type" value="Genomic_DNA"/>
</dbReference>
<dbReference type="PANTHER" id="PTHR35332:SF2">
    <property type="entry name" value="REGULATION OF ENOLASE PROTEIN 1"/>
    <property type="match status" value="1"/>
</dbReference>
<evidence type="ECO:0008006" key="3">
    <source>
        <dbReference type="Google" id="ProtNLM"/>
    </source>
</evidence>
<accession>A0ABQ4FRN9</accession>
<dbReference type="Pfam" id="PF07081">
    <property type="entry name" value="DUF1349"/>
    <property type="match status" value="1"/>
</dbReference>
<proteinExistence type="predicted"/>
<organism evidence="1 2">
    <name type="scientific">Microbispora corallina</name>
    <dbReference type="NCBI Taxonomy" id="83302"/>
    <lineage>
        <taxon>Bacteria</taxon>
        <taxon>Bacillati</taxon>
        <taxon>Actinomycetota</taxon>
        <taxon>Actinomycetes</taxon>
        <taxon>Streptosporangiales</taxon>
        <taxon>Streptosporangiaceae</taxon>
        <taxon>Microbispora</taxon>
    </lineage>
</organism>
<dbReference type="SUPFAM" id="SSF49899">
    <property type="entry name" value="Concanavalin A-like lectins/glucanases"/>
    <property type="match status" value="1"/>
</dbReference>
<dbReference type="PANTHER" id="PTHR35332">
    <property type="entry name" value="REGULATION OF ENOLASE PROTEIN 1"/>
    <property type="match status" value="1"/>
</dbReference>
<dbReference type="Proteomes" id="UP000603904">
    <property type="component" value="Unassembled WGS sequence"/>
</dbReference>
<keyword evidence="2" id="KW-1185">Reference proteome</keyword>
<dbReference type="Gene3D" id="2.60.120.200">
    <property type="match status" value="1"/>
</dbReference>
<gene>
    <name evidence="1" type="ORF">Mco01_04890</name>
</gene>
<evidence type="ECO:0000313" key="2">
    <source>
        <dbReference type="Proteomes" id="UP000603904"/>
    </source>
</evidence>
<evidence type="ECO:0000313" key="1">
    <source>
        <dbReference type="EMBL" id="GIH37489.1"/>
    </source>
</evidence>
<sequence length="190" mass="20777">MIADMAFEDWIWINEPDDWSAQGEGLRVVAGARTDLWQQTHYGYSFDTAHMFGRTVDGDARVSVTFEAAYADQYDQAGAVLRVDEQNWIKAGCEFVDGALQLSTVVTRGFSDWSVTRAPVDGPVDAVSVTFDLERAGDAVTVRYGLGDEEPVHMLRLAYFPPGVPALAGAMCAAPTGEGFETRFTRLLVA</sequence>
<name>A0ABQ4FRN9_9ACTN</name>
<reference evidence="1 2" key="1">
    <citation type="submission" date="2021-01" db="EMBL/GenBank/DDBJ databases">
        <title>Whole genome shotgun sequence of Microbispora corallina NBRC 16416.</title>
        <authorList>
            <person name="Komaki H."/>
            <person name="Tamura T."/>
        </authorList>
    </citation>
    <scope>NUCLEOTIDE SEQUENCE [LARGE SCALE GENOMIC DNA]</scope>
    <source>
        <strain evidence="1 2">NBRC 16416</strain>
    </source>
</reference>
<dbReference type="InterPro" id="IPR009784">
    <property type="entry name" value="DUF1349"/>
</dbReference>
<protein>
    <recommendedName>
        <fullName evidence="3">DUF1349 domain-containing protein</fullName>
    </recommendedName>
</protein>